<dbReference type="RefSeq" id="WP_150443076.1">
    <property type="nucleotide sequence ID" value="NZ_VYKL01000080.1"/>
</dbReference>
<dbReference type="GO" id="GO:0005886">
    <property type="term" value="C:plasma membrane"/>
    <property type="evidence" value="ECO:0007669"/>
    <property type="project" value="TreeGrafter"/>
</dbReference>
<gene>
    <name evidence="2" type="ORF">F4V44_27060</name>
</gene>
<dbReference type="Proteomes" id="UP000326671">
    <property type="component" value="Unassembled WGS sequence"/>
</dbReference>
<keyword evidence="3" id="KW-1185">Reference proteome</keyword>
<dbReference type="Pfam" id="PF03594">
    <property type="entry name" value="BenE"/>
    <property type="match status" value="1"/>
</dbReference>
<dbReference type="PANTHER" id="PTHR30199">
    <property type="entry name" value="MFS FAMILY TRANSPORTER, PREDICTED SUBSTRATE BENZOATE"/>
    <property type="match status" value="1"/>
</dbReference>
<evidence type="ECO:0000256" key="1">
    <source>
        <dbReference type="SAM" id="Phobius"/>
    </source>
</evidence>
<feature type="transmembrane region" description="Helical" evidence="1">
    <location>
        <begin position="109"/>
        <end position="134"/>
    </location>
</feature>
<comment type="caution">
    <text evidence="2">The sequence shown here is derived from an EMBL/GenBank/DDBJ whole genome shotgun (WGS) entry which is preliminary data.</text>
</comment>
<protein>
    <submittedName>
        <fullName evidence="2">Uncharacterized protein</fullName>
    </submittedName>
</protein>
<evidence type="ECO:0000313" key="2">
    <source>
        <dbReference type="EMBL" id="KAA9011084.1"/>
    </source>
</evidence>
<dbReference type="OrthoDB" id="9813854at2"/>
<evidence type="ECO:0000313" key="3">
    <source>
        <dbReference type="Proteomes" id="UP000326671"/>
    </source>
</evidence>
<organism evidence="2 3">
    <name type="scientific">Niallia endozanthoxylica</name>
    <dbReference type="NCBI Taxonomy" id="2036016"/>
    <lineage>
        <taxon>Bacteria</taxon>
        <taxon>Bacillati</taxon>
        <taxon>Bacillota</taxon>
        <taxon>Bacilli</taxon>
        <taxon>Bacillales</taxon>
        <taxon>Bacillaceae</taxon>
        <taxon>Niallia</taxon>
    </lineage>
</organism>
<dbReference type="EMBL" id="VYKL01000080">
    <property type="protein sequence ID" value="KAA9011084.1"/>
    <property type="molecule type" value="Genomic_DNA"/>
</dbReference>
<name>A0A5J5GUH7_9BACI</name>
<feature type="transmembrane region" description="Helical" evidence="1">
    <location>
        <begin position="53"/>
        <end position="77"/>
    </location>
</feature>
<accession>A0A5J5GUH7</accession>
<keyword evidence="1" id="KW-0472">Membrane</keyword>
<dbReference type="InterPro" id="IPR004711">
    <property type="entry name" value="Benzoate_Transporter"/>
</dbReference>
<proteinExistence type="predicted"/>
<keyword evidence="1" id="KW-0812">Transmembrane</keyword>
<feature type="transmembrane region" description="Helical" evidence="1">
    <location>
        <begin position="12"/>
        <end position="32"/>
    </location>
</feature>
<dbReference type="PANTHER" id="PTHR30199:SF0">
    <property type="entry name" value="INNER MEMBRANE PROTEIN YDCO"/>
    <property type="match status" value="1"/>
</dbReference>
<dbReference type="AlphaFoldDB" id="A0A5J5GUH7"/>
<sequence>MNQGYKPPNTWMAIYGSIVGLMASLFGGHAIYIAGPMTAICAAKEVRKKERRYAASVANGVFFSIFGLFASILVPFVVVMPTVIVTVIAGLAMLGLLINSLFSNSKFQIGAFFTFIIGMPGVNFFNISVPIWAIDGSLFVSFLVEKDHFISRATVEKVKDSKEETIT</sequence>
<feature type="transmembrane region" description="Helical" evidence="1">
    <location>
        <begin position="83"/>
        <end position="102"/>
    </location>
</feature>
<dbReference type="GO" id="GO:0042925">
    <property type="term" value="F:benzoate transmembrane transporter activity"/>
    <property type="evidence" value="ECO:0007669"/>
    <property type="project" value="InterPro"/>
</dbReference>
<reference evidence="2 3" key="1">
    <citation type="submission" date="2019-09" db="EMBL/GenBank/DDBJ databases">
        <title>Whole genome sequences of isolates from the Mars Exploration Rovers.</title>
        <authorList>
            <person name="Seuylemezian A."/>
            <person name="Vaishampayan P."/>
        </authorList>
    </citation>
    <scope>NUCLEOTIDE SEQUENCE [LARGE SCALE GENOMIC DNA]</scope>
    <source>
        <strain evidence="2 3">MER_TA_151</strain>
    </source>
</reference>
<keyword evidence="1" id="KW-1133">Transmembrane helix</keyword>